<evidence type="ECO:0000256" key="8">
    <source>
        <dbReference type="RuleBase" id="RU364054"/>
    </source>
</evidence>
<reference evidence="11" key="1">
    <citation type="submission" date="2025-08" db="UniProtKB">
        <authorList>
            <consortium name="RefSeq"/>
        </authorList>
    </citation>
    <scope>IDENTIFICATION</scope>
    <source>
        <tissue evidence="11">Muscle</tissue>
    </source>
</reference>
<dbReference type="RefSeq" id="XP_013779733.1">
    <property type="nucleotide sequence ID" value="XM_013924279.2"/>
</dbReference>
<dbReference type="Proteomes" id="UP000694941">
    <property type="component" value="Unplaced"/>
</dbReference>
<keyword evidence="6 8" id="KW-0642">Proline metabolism</keyword>
<evidence type="ECO:0000256" key="2">
    <source>
        <dbReference type="ARBA" id="ARBA00005869"/>
    </source>
</evidence>
<keyword evidence="3 8" id="KW-0285">Flavoprotein</keyword>
<evidence type="ECO:0000256" key="5">
    <source>
        <dbReference type="ARBA" id="ARBA00023002"/>
    </source>
</evidence>
<dbReference type="InterPro" id="IPR015659">
    <property type="entry name" value="Proline_oxidase"/>
</dbReference>
<comment type="function">
    <text evidence="8">Converts proline to delta-1-pyrroline-5-carboxylate.</text>
</comment>
<proteinExistence type="inferred from homology"/>
<dbReference type="PANTHER" id="PTHR13914">
    <property type="entry name" value="PROLINE OXIDASE"/>
    <property type="match status" value="1"/>
</dbReference>
<evidence type="ECO:0000256" key="4">
    <source>
        <dbReference type="ARBA" id="ARBA00022827"/>
    </source>
</evidence>
<dbReference type="Gene3D" id="3.20.20.220">
    <property type="match status" value="1"/>
</dbReference>
<sequence length="531" mass="60472">MNMRALYFNYLLKVFARKQATSIFWIQQSLRYQQSTPTVTSIFSQFEAQITSRQYSRFVRSQYTENTSLPKHTANGSPLGSSTKTILLPDFSNHAVAFQNKSTREIIRALCVLRLCGFQKLVNNSLQIMNTMQKMSGPILLKAFVKPTLYNQFVAGENPEEFRNCVNRLKSANLRPFLGVTIETDVGEETRESTFDKNTQKILQCFDLSESLGVESPFLQLKITGVMSADLIARLSDIYNHSSIATRQILVKSVAASMSGQDMRMQPFDQLEPKERESLMLAVQRLKEIGQCASKKTVRILVDAEYTYINPGLSLLTLAMMVAFNQQFPLIWNTYQCYLKKTFETAASELGIVQNLGGCFGAKVVRGAYLTQERLRATKLGYPSPIWDSYELTNQNYNRVIRYFLEHINQVGPRCNIIVATHNEESVQLAIERMREMNIDPLNGGVHFGQLYGMCDQISFPLASAGYAVYKCVPYGPMLEVLPFLARRAMENQGVLMGSRKEKTLLWQELKRRMKNTLKMKSKHNLKVETV</sequence>
<dbReference type="InterPro" id="IPR029041">
    <property type="entry name" value="FAD-linked_oxidoreductase-like"/>
</dbReference>
<feature type="domain" description="Proline dehydrogenase" evidence="9">
    <location>
        <begin position="236"/>
        <end position="495"/>
    </location>
</feature>
<dbReference type="PANTHER" id="PTHR13914:SF29">
    <property type="entry name" value="HYDROXYPROLINE DEHYDROGENASE"/>
    <property type="match status" value="1"/>
</dbReference>
<evidence type="ECO:0000256" key="1">
    <source>
        <dbReference type="ARBA" id="ARBA00001974"/>
    </source>
</evidence>
<dbReference type="GeneID" id="106464159"/>
<evidence type="ECO:0000256" key="6">
    <source>
        <dbReference type="ARBA" id="ARBA00023062"/>
    </source>
</evidence>
<dbReference type="EC" id="1.5.5.2" evidence="8"/>
<evidence type="ECO:0000259" key="9">
    <source>
        <dbReference type="Pfam" id="PF01619"/>
    </source>
</evidence>
<comment type="catalytic activity">
    <reaction evidence="8">
        <text>L-proline + a quinone = (S)-1-pyrroline-5-carboxylate + a quinol + H(+)</text>
        <dbReference type="Rhea" id="RHEA:23784"/>
        <dbReference type="ChEBI" id="CHEBI:15378"/>
        <dbReference type="ChEBI" id="CHEBI:17388"/>
        <dbReference type="ChEBI" id="CHEBI:24646"/>
        <dbReference type="ChEBI" id="CHEBI:60039"/>
        <dbReference type="ChEBI" id="CHEBI:132124"/>
        <dbReference type="EC" id="1.5.5.2"/>
    </reaction>
</comment>
<comment type="catalytic activity">
    <reaction evidence="7">
        <text>trans-4-hydroxy-L-proline + a quinone = (3R,5S)-1-pyrroline-3-hydroxy-5-carboxylate + a quinol + H(+)</text>
        <dbReference type="Rhea" id="RHEA:52512"/>
        <dbReference type="ChEBI" id="CHEBI:15378"/>
        <dbReference type="ChEBI" id="CHEBI:24646"/>
        <dbReference type="ChEBI" id="CHEBI:58375"/>
        <dbReference type="ChEBI" id="CHEBI:62612"/>
        <dbReference type="ChEBI" id="CHEBI:132124"/>
        <dbReference type="EC" id="1.5.5.3"/>
    </reaction>
</comment>
<protein>
    <recommendedName>
        <fullName evidence="8">Proline dehydrogenase</fullName>
        <ecNumber evidence="8">1.5.5.2</ecNumber>
    </recommendedName>
</protein>
<evidence type="ECO:0000313" key="10">
    <source>
        <dbReference type="Proteomes" id="UP000694941"/>
    </source>
</evidence>
<keyword evidence="5 8" id="KW-0560">Oxidoreductase</keyword>
<organism evidence="10 11">
    <name type="scientific">Limulus polyphemus</name>
    <name type="common">Atlantic horseshoe crab</name>
    <dbReference type="NCBI Taxonomy" id="6850"/>
    <lineage>
        <taxon>Eukaryota</taxon>
        <taxon>Metazoa</taxon>
        <taxon>Ecdysozoa</taxon>
        <taxon>Arthropoda</taxon>
        <taxon>Chelicerata</taxon>
        <taxon>Merostomata</taxon>
        <taxon>Xiphosura</taxon>
        <taxon>Limulidae</taxon>
        <taxon>Limulus</taxon>
    </lineage>
</organism>
<keyword evidence="4 8" id="KW-0274">FAD</keyword>
<evidence type="ECO:0000256" key="7">
    <source>
        <dbReference type="ARBA" id="ARBA00048242"/>
    </source>
</evidence>
<evidence type="ECO:0000256" key="3">
    <source>
        <dbReference type="ARBA" id="ARBA00022630"/>
    </source>
</evidence>
<comment type="cofactor">
    <cofactor evidence="1 8">
        <name>FAD</name>
        <dbReference type="ChEBI" id="CHEBI:57692"/>
    </cofactor>
</comment>
<keyword evidence="10" id="KW-1185">Reference proteome</keyword>
<accession>A0ABM1BDE6</accession>
<dbReference type="SUPFAM" id="SSF51730">
    <property type="entry name" value="FAD-linked oxidoreductase"/>
    <property type="match status" value="1"/>
</dbReference>
<dbReference type="InterPro" id="IPR002872">
    <property type="entry name" value="Proline_DH_dom"/>
</dbReference>
<name>A0ABM1BDE6_LIMPO</name>
<dbReference type="Pfam" id="PF01619">
    <property type="entry name" value="Pro_dh"/>
    <property type="match status" value="1"/>
</dbReference>
<gene>
    <name evidence="11" type="primary">LOC106464159</name>
</gene>
<evidence type="ECO:0000313" key="11">
    <source>
        <dbReference type="RefSeq" id="XP_013779733.1"/>
    </source>
</evidence>
<comment type="similarity">
    <text evidence="2 8">Belongs to the proline oxidase family.</text>
</comment>